<evidence type="ECO:0000256" key="10">
    <source>
        <dbReference type="ARBA" id="ARBA00048988"/>
    </source>
</evidence>
<dbReference type="GO" id="GO:0005524">
    <property type="term" value="F:ATP binding"/>
    <property type="evidence" value="ECO:0007669"/>
    <property type="project" value="UniProtKB-UniRule"/>
</dbReference>
<dbReference type="GO" id="GO:0003677">
    <property type="term" value="F:DNA binding"/>
    <property type="evidence" value="ECO:0007669"/>
    <property type="project" value="UniProtKB-KW"/>
</dbReference>
<keyword evidence="4 11" id="KW-0347">Helicase</keyword>
<keyword evidence="6" id="KW-0238">DNA-binding</keyword>
<name>A0A830HK98_9CHLO</name>
<dbReference type="CDD" id="cd18807">
    <property type="entry name" value="SF1_C_UvrD"/>
    <property type="match status" value="1"/>
</dbReference>
<evidence type="ECO:0000256" key="11">
    <source>
        <dbReference type="PROSITE-ProRule" id="PRU00560"/>
    </source>
</evidence>
<dbReference type="InterPro" id="IPR014016">
    <property type="entry name" value="UvrD-like_ATP-bd"/>
</dbReference>
<comment type="caution">
    <text evidence="15">The sequence shown here is derived from an EMBL/GenBank/DDBJ whole genome shotgun (WGS) entry which is preliminary data.</text>
</comment>
<evidence type="ECO:0000256" key="7">
    <source>
        <dbReference type="ARBA" id="ARBA00023235"/>
    </source>
</evidence>
<dbReference type="Pfam" id="PF00580">
    <property type="entry name" value="UvrD-helicase"/>
    <property type="match status" value="1"/>
</dbReference>
<evidence type="ECO:0000256" key="1">
    <source>
        <dbReference type="ARBA" id="ARBA00009922"/>
    </source>
</evidence>
<dbReference type="AlphaFoldDB" id="A0A830HK98"/>
<keyword evidence="2 11" id="KW-0547">Nucleotide-binding</keyword>
<dbReference type="EMBL" id="BNJQ01000017">
    <property type="protein sequence ID" value="GHP07564.1"/>
    <property type="molecule type" value="Genomic_DNA"/>
</dbReference>
<feature type="compositionally biased region" description="Low complexity" evidence="12">
    <location>
        <begin position="138"/>
        <end position="155"/>
    </location>
</feature>
<organism evidence="15 16">
    <name type="scientific">Pycnococcus provasolii</name>
    <dbReference type="NCBI Taxonomy" id="41880"/>
    <lineage>
        <taxon>Eukaryota</taxon>
        <taxon>Viridiplantae</taxon>
        <taxon>Chlorophyta</taxon>
        <taxon>Pseudoscourfieldiophyceae</taxon>
        <taxon>Pseudoscourfieldiales</taxon>
        <taxon>Pycnococcaceae</taxon>
        <taxon>Pycnococcus</taxon>
    </lineage>
</organism>
<dbReference type="SUPFAM" id="SSF52540">
    <property type="entry name" value="P-loop containing nucleoside triphosphate hydrolases"/>
    <property type="match status" value="1"/>
</dbReference>
<evidence type="ECO:0000313" key="16">
    <source>
        <dbReference type="Proteomes" id="UP000660262"/>
    </source>
</evidence>
<dbReference type="Gene3D" id="1.10.10.160">
    <property type="match status" value="1"/>
</dbReference>
<dbReference type="PROSITE" id="PS51198">
    <property type="entry name" value="UVRD_HELICASE_ATP_BIND"/>
    <property type="match status" value="1"/>
</dbReference>
<feature type="domain" description="UvrD-like helicase C-terminal" evidence="14">
    <location>
        <begin position="512"/>
        <end position="830"/>
    </location>
</feature>
<comment type="catalytic activity">
    <reaction evidence="8">
        <text>Couples ATP hydrolysis with the unwinding of duplex DNA by translocating in the 3'-5' direction.</text>
        <dbReference type="EC" id="5.6.2.4"/>
    </reaction>
</comment>
<evidence type="ECO:0000256" key="3">
    <source>
        <dbReference type="ARBA" id="ARBA00022801"/>
    </source>
</evidence>
<dbReference type="InterPro" id="IPR014017">
    <property type="entry name" value="DNA_helicase_UvrD-like_C"/>
</dbReference>
<evidence type="ECO:0000259" key="14">
    <source>
        <dbReference type="PROSITE" id="PS51217"/>
    </source>
</evidence>
<evidence type="ECO:0000256" key="6">
    <source>
        <dbReference type="ARBA" id="ARBA00023125"/>
    </source>
</evidence>
<feature type="binding site" evidence="11">
    <location>
        <begin position="222"/>
        <end position="229"/>
    </location>
    <ligand>
        <name>ATP</name>
        <dbReference type="ChEBI" id="CHEBI:30616"/>
    </ligand>
</feature>
<dbReference type="OrthoDB" id="542744at2759"/>
<evidence type="ECO:0000259" key="13">
    <source>
        <dbReference type="PROSITE" id="PS51198"/>
    </source>
</evidence>
<dbReference type="Proteomes" id="UP000660262">
    <property type="component" value="Unassembled WGS sequence"/>
</dbReference>
<comment type="catalytic activity">
    <reaction evidence="10">
        <text>ATP + H2O = ADP + phosphate + H(+)</text>
        <dbReference type="Rhea" id="RHEA:13065"/>
        <dbReference type="ChEBI" id="CHEBI:15377"/>
        <dbReference type="ChEBI" id="CHEBI:15378"/>
        <dbReference type="ChEBI" id="CHEBI:30616"/>
        <dbReference type="ChEBI" id="CHEBI:43474"/>
        <dbReference type="ChEBI" id="CHEBI:456216"/>
        <dbReference type="EC" id="5.6.2.4"/>
    </reaction>
</comment>
<feature type="region of interest" description="Disordered" evidence="12">
    <location>
        <begin position="118"/>
        <end position="192"/>
    </location>
</feature>
<evidence type="ECO:0000256" key="12">
    <source>
        <dbReference type="SAM" id="MobiDB-lite"/>
    </source>
</evidence>
<sequence length="929" mass="101662">MAAVHSSLHMTRSLHMTSKVLRCRAHCRGTRAPLSSSGFGFGFGGFGGLNGFSYGFSARALFVVGHDGQDHELGGCGLVCSWLSSPSHVPSHVHHHLKRGRALSHHQHALRAMSSLSSLRSTRRFNQSTVRSPGAFQSRRSSSSSSSSSKTLSSLDAHGSSFASPSDFLDQNDEADTESHIPGMASSTSPSASKKLVNYADGMSDEQLKAVLAPDGAVSVKAGPGSGKTRVLAARAAHLVTNEGFMPWQVLCITFTRKAAGELRDRLKTFLGAETASRVHAGTFHSVCARILRREVENRLVLRKTGRTADFVVFDAGDSIGTMRQVLEEQMFFTPKQSLETAPKLISRLGRERSFGEMPIMRRDEVQLYVEAKNRYERALIASNAFDFDQLLSHTSMLLRDDPDALRDYRERWPHILVDEFQDTNSIQYDIVARLAGARSTTAADVGMEGGKKNDVRASSLFVVGDTDQAIYGWRGANVENMRVNLSRDFPAVESLHLSANYRSTPQVVRAASGVLSGQSRGNLQQSRANFSIRAHRPSGLPVHVGSFDDDVTEADAISREAMWLAEHRGVSYSDMAVLYRTNRQARSLEAAMASRGVPHIVVGSTSFFQKKEVKDVLSYLRLASNPHDTSSFARVLNVPPRGLGPKALDEVKKLAAKRGMSAASMVLAFDGAAWEPKGELAEAVGARVAKGIRDFRDIVQSVAESANRGDDASDVVRLAIDRSGFRDWLLPDVGTSKGKKMSKDKLDENMKRWSNLDNLVDVARGVQAAVLDDDDFLREDVSGDADENGGSNTLADFLERIAVFADDSQDADEKDDQAVRLMTLHSAKGLEFDVVFLCGMNEGLLPHAISLNDDDGIRSKEMRVNEERNLAFVGITRAKSMLYLTHHKTSSASRFEGSDALPSRFLDDALRGLKEVGVGDDDTWFLYQ</sequence>
<keyword evidence="16" id="KW-1185">Reference proteome</keyword>
<protein>
    <recommendedName>
        <fullName evidence="9">DNA 3'-5' helicase</fullName>
        <ecNumber evidence="9">5.6.2.4</ecNumber>
    </recommendedName>
</protein>
<dbReference type="PANTHER" id="PTHR11070">
    <property type="entry name" value="UVRD / RECB / PCRA DNA HELICASE FAMILY MEMBER"/>
    <property type="match status" value="1"/>
</dbReference>
<dbReference type="PANTHER" id="PTHR11070:SF2">
    <property type="entry name" value="ATP-DEPENDENT DNA HELICASE SRS2"/>
    <property type="match status" value="1"/>
</dbReference>
<gene>
    <name evidence="15" type="ORF">PPROV_000630600</name>
</gene>
<dbReference type="InterPro" id="IPR027417">
    <property type="entry name" value="P-loop_NTPase"/>
</dbReference>
<proteinExistence type="inferred from homology"/>
<dbReference type="InterPro" id="IPR000212">
    <property type="entry name" value="DNA_helicase_UvrD/REP"/>
</dbReference>
<evidence type="ECO:0000256" key="2">
    <source>
        <dbReference type="ARBA" id="ARBA00022741"/>
    </source>
</evidence>
<dbReference type="GO" id="GO:0016787">
    <property type="term" value="F:hydrolase activity"/>
    <property type="evidence" value="ECO:0007669"/>
    <property type="project" value="UniProtKB-UniRule"/>
</dbReference>
<dbReference type="Gene3D" id="1.10.486.10">
    <property type="entry name" value="PCRA, domain 4"/>
    <property type="match status" value="1"/>
</dbReference>
<comment type="similarity">
    <text evidence="1">Belongs to the helicase family. UvrD subfamily.</text>
</comment>
<dbReference type="PROSITE" id="PS51217">
    <property type="entry name" value="UVRD_HELICASE_CTER"/>
    <property type="match status" value="1"/>
</dbReference>
<dbReference type="GO" id="GO:0005634">
    <property type="term" value="C:nucleus"/>
    <property type="evidence" value="ECO:0007669"/>
    <property type="project" value="TreeGrafter"/>
</dbReference>
<dbReference type="Pfam" id="PF13361">
    <property type="entry name" value="UvrD_C"/>
    <property type="match status" value="1"/>
</dbReference>
<dbReference type="Gene3D" id="3.40.50.300">
    <property type="entry name" value="P-loop containing nucleotide triphosphate hydrolases"/>
    <property type="match status" value="2"/>
</dbReference>
<keyword evidence="7" id="KW-0413">Isomerase</keyword>
<evidence type="ECO:0000256" key="4">
    <source>
        <dbReference type="ARBA" id="ARBA00022806"/>
    </source>
</evidence>
<keyword evidence="3 11" id="KW-0378">Hydrolase</keyword>
<keyword evidence="5 11" id="KW-0067">ATP-binding</keyword>
<dbReference type="CDD" id="cd17932">
    <property type="entry name" value="DEXQc_UvrD"/>
    <property type="match status" value="1"/>
</dbReference>
<evidence type="ECO:0000256" key="8">
    <source>
        <dbReference type="ARBA" id="ARBA00034617"/>
    </source>
</evidence>
<dbReference type="GO" id="GO:0000725">
    <property type="term" value="P:recombinational repair"/>
    <property type="evidence" value="ECO:0007669"/>
    <property type="project" value="TreeGrafter"/>
</dbReference>
<dbReference type="InterPro" id="IPR013986">
    <property type="entry name" value="DExx_box_DNA_helicase_dom_sf"/>
</dbReference>
<evidence type="ECO:0000256" key="5">
    <source>
        <dbReference type="ARBA" id="ARBA00022840"/>
    </source>
</evidence>
<accession>A0A830HK98</accession>
<feature type="domain" description="UvrD-like helicase ATP-binding" evidence="13">
    <location>
        <begin position="201"/>
        <end position="505"/>
    </location>
</feature>
<evidence type="ECO:0000256" key="9">
    <source>
        <dbReference type="ARBA" id="ARBA00034808"/>
    </source>
</evidence>
<dbReference type="GO" id="GO:0043138">
    <property type="term" value="F:3'-5' DNA helicase activity"/>
    <property type="evidence" value="ECO:0007669"/>
    <property type="project" value="UniProtKB-EC"/>
</dbReference>
<dbReference type="EC" id="5.6.2.4" evidence="9"/>
<reference evidence="15" key="1">
    <citation type="submission" date="2020-10" db="EMBL/GenBank/DDBJ databases">
        <title>Unveiling of a novel bifunctional photoreceptor, Dualchrome1, isolated from a cosmopolitan green alga.</title>
        <authorList>
            <person name="Suzuki S."/>
            <person name="Kawachi M."/>
        </authorList>
    </citation>
    <scope>NUCLEOTIDE SEQUENCE</scope>
    <source>
        <strain evidence="15">NIES 2893</strain>
    </source>
</reference>
<evidence type="ECO:0000313" key="15">
    <source>
        <dbReference type="EMBL" id="GHP07564.1"/>
    </source>
</evidence>